<evidence type="ECO:0000313" key="3">
    <source>
        <dbReference type="Proteomes" id="UP000886998"/>
    </source>
</evidence>
<protein>
    <submittedName>
        <fullName evidence="2">Uncharacterized protein</fullName>
    </submittedName>
</protein>
<keyword evidence="3" id="KW-1185">Reference proteome</keyword>
<comment type="caution">
    <text evidence="2">The sequence shown here is derived from an EMBL/GenBank/DDBJ whole genome shotgun (WGS) entry which is preliminary data.</text>
</comment>
<name>A0A8X6YEC1_9ARAC</name>
<reference evidence="2" key="1">
    <citation type="submission" date="2020-08" db="EMBL/GenBank/DDBJ databases">
        <title>Multicomponent nature underlies the extraordinary mechanical properties of spider dragline silk.</title>
        <authorList>
            <person name="Kono N."/>
            <person name="Nakamura H."/>
            <person name="Mori M."/>
            <person name="Yoshida Y."/>
            <person name="Ohtoshi R."/>
            <person name="Malay A.D."/>
            <person name="Moran D.A.P."/>
            <person name="Tomita M."/>
            <person name="Numata K."/>
            <person name="Arakawa K."/>
        </authorList>
    </citation>
    <scope>NUCLEOTIDE SEQUENCE</scope>
</reference>
<proteinExistence type="predicted"/>
<dbReference type="EMBL" id="BMAV01000852">
    <property type="protein sequence ID" value="GFY38438.1"/>
    <property type="molecule type" value="Genomic_DNA"/>
</dbReference>
<sequence length="168" mass="19864">MDEPELRDDLTIMDLDKYSDAELIDCIFFHYKQNIHSYFIARFIADTNFRLLLYTGWIFITVENNHLHLVEFLKSQNYAMHTCGSKSSVYAFYADNRELDISNFGILKEFLRVVKYIKQIDIESHNIIFRRCKPQSLRNLCLSKIQAHNLRPNFSQDVLEKLGCIDIS</sequence>
<dbReference type="AlphaFoldDB" id="A0A8X6YEC1"/>
<gene>
    <name evidence="2" type="ORF">TNIN_181471</name>
    <name evidence="1" type="ORF">TNIN_386561</name>
</gene>
<dbReference type="Proteomes" id="UP000886998">
    <property type="component" value="Unassembled WGS sequence"/>
</dbReference>
<dbReference type="EMBL" id="BMAV01017456">
    <property type="protein sequence ID" value="GFY69118.1"/>
    <property type="molecule type" value="Genomic_DNA"/>
</dbReference>
<evidence type="ECO:0000313" key="1">
    <source>
        <dbReference type="EMBL" id="GFY38438.1"/>
    </source>
</evidence>
<organism evidence="2 3">
    <name type="scientific">Trichonephila inaurata madagascariensis</name>
    <dbReference type="NCBI Taxonomy" id="2747483"/>
    <lineage>
        <taxon>Eukaryota</taxon>
        <taxon>Metazoa</taxon>
        <taxon>Ecdysozoa</taxon>
        <taxon>Arthropoda</taxon>
        <taxon>Chelicerata</taxon>
        <taxon>Arachnida</taxon>
        <taxon>Araneae</taxon>
        <taxon>Araneomorphae</taxon>
        <taxon>Entelegynae</taxon>
        <taxon>Araneoidea</taxon>
        <taxon>Nephilidae</taxon>
        <taxon>Trichonephila</taxon>
        <taxon>Trichonephila inaurata</taxon>
    </lineage>
</organism>
<accession>A0A8X6YEC1</accession>
<evidence type="ECO:0000313" key="2">
    <source>
        <dbReference type="EMBL" id="GFY69118.1"/>
    </source>
</evidence>